<dbReference type="InterPro" id="IPR008995">
    <property type="entry name" value="Mo/tungstate-bd_C_term_dom"/>
</dbReference>
<evidence type="ECO:0000259" key="5">
    <source>
        <dbReference type="PROSITE" id="PS50893"/>
    </source>
</evidence>
<dbReference type="SUPFAM" id="SSF52540">
    <property type="entry name" value="P-loop containing nucleoside triphosphate hydrolases"/>
    <property type="match status" value="1"/>
</dbReference>
<keyword evidence="7" id="KW-1185">Reference proteome</keyword>
<dbReference type="GO" id="GO:0022857">
    <property type="term" value="F:transmembrane transporter activity"/>
    <property type="evidence" value="ECO:0007669"/>
    <property type="project" value="InterPro"/>
</dbReference>
<keyword evidence="4 6" id="KW-0067">ATP-binding</keyword>
<evidence type="ECO:0000256" key="3">
    <source>
        <dbReference type="ARBA" id="ARBA00022741"/>
    </source>
</evidence>
<dbReference type="Pfam" id="PF00005">
    <property type="entry name" value="ABC_tran"/>
    <property type="match status" value="1"/>
</dbReference>
<dbReference type="RefSeq" id="WP_114831168.1">
    <property type="nucleotide sequence ID" value="NZ_QQTO01000033.1"/>
</dbReference>
<dbReference type="EMBL" id="QQTP01000012">
    <property type="protein sequence ID" value="RDJ21420.1"/>
    <property type="molecule type" value="Genomic_DNA"/>
</dbReference>
<dbReference type="PANTHER" id="PTHR42781:SF4">
    <property type="entry name" value="SPERMIDINE_PUTRESCINE IMPORT ATP-BINDING PROTEIN POTA"/>
    <property type="match status" value="1"/>
</dbReference>
<dbReference type="GO" id="GO:0016887">
    <property type="term" value="F:ATP hydrolysis activity"/>
    <property type="evidence" value="ECO:0007669"/>
    <property type="project" value="InterPro"/>
</dbReference>
<dbReference type="InterPro" id="IPR003593">
    <property type="entry name" value="AAA+_ATPase"/>
</dbReference>
<comment type="caution">
    <text evidence="6">The sequence shown here is derived from an EMBL/GenBank/DDBJ whole genome shotgun (WGS) entry which is preliminary data.</text>
</comment>
<dbReference type="PROSITE" id="PS00211">
    <property type="entry name" value="ABC_TRANSPORTER_1"/>
    <property type="match status" value="1"/>
</dbReference>
<protein>
    <submittedName>
        <fullName evidence="6">ABC transporter ATP-binding protein</fullName>
    </submittedName>
</protein>
<sequence>MAKAGPASVEFRNVSMRYGSVTAVDNVNFTIEAGKLVTLLGPSGCGKTTTLRMIAGLEIASEGQILIGGKDVTKLSAADRDVSMVFQSYALFPHMSVLENAAYGPTVKGLGKEVAREMAMAKLALVGLKGFENRYPSELSGGQQQRVAVARALVLEPQVLLFDEPLSNLDAKLRRRVREEIRELQQNLNLTVAYVTHDQEEALAVSDRIIVMSNSRIAQEGSPRDLYERPANAFVADFIGDANLIDVTIKSVADGQASVAIGPATVPLPSRELQPGPAKVAIRPESLLLSKVQDASVLPGTIRKCAYLGNHLDIVVDTPVGDLFVIQHGHPEMLEQGAPVWLSFAKSGVTLIPPA</sequence>
<dbReference type="AlphaFoldDB" id="A0A370L1J2"/>
<comment type="similarity">
    <text evidence="1">Belongs to the ABC transporter superfamily.</text>
</comment>
<evidence type="ECO:0000256" key="4">
    <source>
        <dbReference type="ARBA" id="ARBA00022840"/>
    </source>
</evidence>
<evidence type="ECO:0000313" key="6">
    <source>
        <dbReference type="EMBL" id="RDJ21420.1"/>
    </source>
</evidence>
<dbReference type="SUPFAM" id="SSF50331">
    <property type="entry name" value="MOP-like"/>
    <property type="match status" value="1"/>
</dbReference>
<dbReference type="SMART" id="SM00382">
    <property type="entry name" value="AAA"/>
    <property type="match status" value="1"/>
</dbReference>
<evidence type="ECO:0000256" key="1">
    <source>
        <dbReference type="ARBA" id="ARBA00005417"/>
    </source>
</evidence>
<dbReference type="PROSITE" id="PS50893">
    <property type="entry name" value="ABC_TRANSPORTER_2"/>
    <property type="match status" value="1"/>
</dbReference>
<organism evidence="6 7">
    <name type="scientific">Bosea caraganae</name>
    <dbReference type="NCBI Taxonomy" id="2763117"/>
    <lineage>
        <taxon>Bacteria</taxon>
        <taxon>Pseudomonadati</taxon>
        <taxon>Pseudomonadota</taxon>
        <taxon>Alphaproteobacteria</taxon>
        <taxon>Hyphomicrobiales</taxon>
        <taxon>Boseaceae</taxon>
        <taxon>Bosea</taxon>
    </lineage>
</organism>
<dbReference type="GO" id="GO:0015697">
    <property type="term" value="P:quaternary ammonium group transport"/>
    <property type="evidence" value="ECO:0007669"/>
    <property type="project" value="UniProtKB-ARBA"/>
</dbReference>
<dbReference type="InterPro" id="IPR017871">
    <property type="entry name" value="ABC_transporter-like_CS"/>
</dbReference>
<keyword evidence="2" id="KW-0813">Transport</keyword>
<evidence type="ECO:0000256" key="2">
    <source>
        <dbReference type="ARBA" id="ARBA00022448"/>
    </source>
</evidence>
<gene>
    <name evidence="6" type="ORF">DWE98_20505</name>
</gene>
<dbReference type="GO" id="GO:0043190">
    <property type="term" value="C:ATP-binding cassette (ABC) transporter complex"/>
    <property type="evidence" value="ECO:0007669"/>
    <property type="project" value="InterPro"/>
</dbReference>
<dbReference type="InterPro" id="IPR003439">
    <property type="entry name" value="ABC_transporter-like_ATP-bd"/>
</dbReference>
<dbReference type="Gene3D" id="2.40.50.100">
    <property type="match status" value="1"/>
</dbReference>
<dbReference type="InterPro" id="IPR050093">
    <property type="entry name" value="ABC_SmlMolc_Importer"/>
</dbReference>
<evidence type="ECO:0000313" key="7">
    <source>
        <dbReference type="Proteomes" id="UP000255207"/>
    </source>
</evidence>
<reference evidence="7" key="1">
    <citation type="submission" date="2018-07" db="EMBL/GenBank/DDBJ databases">
        <authorList>
            <person name="Safronova V.I."/>
            <person name="Chirak E.R."/>
            <person name="Sazanova A.L."/>
        </authorList>
    </citation>
    <scope>NUCLEOTIDE SEQUENCE [LARGE SCALE GENOMIC DNA]</scope>
    <source>
        <strain evidence="7">RCAM04685</strain>
    </source>
</reference>
<name>A0A370L1J2_9HYPH</name>
<dbReference type="Gene3D" id="3.40.50.300">
    <property type="entry name" value="P-loop containing nucleotide triphosphate hydrolases"/>
    <property type="match status" value="1"/>
</dbReference>
<dbReference type="OrthoDB" id="9802264at2"/>
<dbReference type="InterPro" id="IPR013611">
    <property type="entry name" value="Transp-assoc_OB_typ2"/>
</dbReference>
<dbReference type="InterPro" id="IPR027417">
    <property type="entry name" value="P-loop_NTPase"/>
</dbReference>
<proteinExistence type="inferred from homology"/>
<dbReference type="FunFam" id="3.40.50.300:FF:000425">
    <property type="entry name" value="Probable ABC transporter, ATP-binding subunit"/>
    <property type="match status" value="1"/>
</dbReference>
<dbReference type="PANTHER" id="PTHR42781">
    <property type="entry name" value="SPERMIDINE/PUTRESCINE IMPORT ATP-BINDING PROTEIN POTA"/>
    <property type="match status" value="1"/>
</dbReference>
<keyword evidence="3" id="KW-0547">Nucleotide-binding</keyword>
<feature type="domain" description="ABC transporter" evidence="5">
    <location>
        <begin position="9"/>
        <end position="239"/>
    </location>
</feature>
<dbReference type="Proteomes" id="UP000255207">
    <property type="component" value="Unassembled WGS sequence"/>
</dbReference>
<dbReference type="Pfam" id="PF08402">
    <property type="entry name" value="TOBE_2"/>
    <property type="match status" value="1"/>
</dbReference>
<dbReference type="GO" id="GO:0005524">
    <property type="term" value="F:ATP binding"/>
    <property type="evidence" value="ECO:0007669"/>
    <property type="project" value="UniProtKB-KW"/>
</dbReference>
<accession>A0A370L1J2</accession>